<keyword evidence="2" id="KW-1185">Reference proteome</keyword>
<gene>
    <name evidence="1" type="ORF">A6770_12515</name>
</gene>
<dbReference type="Proteomes" id="UP000252107">
    <property type="component" value="Unassembled WGS sequence"/>
</dbReference>
<comment type="caution">
    <text evidence="1">The sequence shown here is derived from an EMBL/GenBank/DDBJ whole genome shotgun (WGS) entry which is preliminary data.</text>
</comment>
<accession>A0A367RSN5</accession>
<evidence type="ECO:0000313" key="1">
    <source>
        <dbReference type="EMBL" id="RCJ38724.1"/>
    </source>
</evidence>
<sequence length="146" mass="17238">MDNIFEKSIKQLHSIHLPDNVANEIIKLGKPVYNYLLVKIDAPSLSEYQIINLLRILYQMRYYNIEQFINKVFSFTQDDRINVRSTASWLAICLFRACSCLTKEFNELNNIPLHRERLIKLIHNSLAMGLHQSVREQVETFIEQKI</sequence>
<evidence type="ECO:0000313" key="2">
    <source>
        <dbReference type="Proteomes" id="UP000252107"/>
    </source>
</evidence>
<proteinExistence type="predicted"/>
<dbReference type="AlphaFoldDB" id="A0A367RSN5"/>
<name>A0A367RSN5_9NOSO</name>
<protein>
    <submittedName>
        <fullName evidence="1">Uncharacterized protein</fullName>
    </submittedName>
</protein>
<reference evidence="1" key="1">
    <citation type="submission" date="2016-04" db="EMBL/GenBank/DDBJ databases">
        <authorList>
            <person name="Tabuchi Yagui T.R."/>
        </authorList>
    </citation>
    <scope>NUCLEOTIDE SEQUENCE [LARGE SCALE GENOMIC DNA]</scope>
    <source>
        <strain evidence="1">NIES-26</strain>
    </source>
</reference>
<dbReference type="EMBL" id="LXQD01000087">
    <property type="protein sequence ID" value="RCJ38724.1"/>
    <property type="molecule type" value="Genomic_DNA"/>
</dbReference>
<organism evidence="1 2">
    <name type="scientific">Nostoc minutum NIES-26</name>
    <dbReference type="NCBI Taxonomy" id="1844469"/>
    <lineage>
        <taxon>Bacteria</taxon>
        <taxon>Bacillati</taxon>
        <taxon>Cyanobacteriota</taxon>
        <taxon>Cyanophyceae</taxon>
        <taxon>Nostocales</taxon>
        <taxon>Nostocaceae</taxon>
        <taxon>Nostoc</taxon>
    </lineage>
</organism>